<dbReference type="EMBL" id="JASXSV010000039">
    <property type="protein sequence ID" value="MDP0590275.1"/>
    <property type="molecule type" value="Genomic_DNA"/>
</dbReference>
<keyword evidence="2" id="KW-1185">Reference proteome</keyword>
<dbReference type="Proteomes" id="UP001178148">
    <property type="component" value="Unassembled WGS sequence"/>
</dbReference>
<evidence type="ECO:0000313" key="2">
    <source>
        <dbReference type="Proteomes" id="UP001178148"/>
    </source>
</evidence>
<dbReference type="SUPFAM" id="SSF57667">
    <property type="entry name" value="beta-beta-alpha zinc fingers"/>
    <property type="match status" value="1"/>
</dbReference>
<comment type="caution">
    <text evidence="1">The sequence shown here is derived from an EMBL/GenBank/DDBJ whole genome shotgun (WGS) entry which is preliminary data.</text>
</comment>
<gene>
    <name evidence="1" type="ORF">QS748_14235</name>
</gene>
<evidence type="ECO:0000313" key="1">
    <source>
        <dbReference type="EMBL" id="MDP0590275.1"/>
    </source>
</evidence>
<organism evidence="1 2">
    <name type="scientific">Candidatus Endonucleibacter bathymodioli</name>
    <dbReference type="NCBI Taxonomy" id="539814"/>
    <lineage>
        <taxon>Bacteria</taxon>
        <taxon>Pseudomonadati</taxon>
        <taxon>Pseudomonadota</taxon>
        <taxon>Gammaproteobacteria</taxon>
        <taxon>Oceanospirillales</taxon>
        <taxon>Endozoicomonadaceae</taxon>
        <taxon>Candidatus Endonucleibacter</taxon>
    </lineage>
</organism>
<name>A0AA90NNV8_9GAMM</name>
<proteinExistence type="predicted"/>
<dbReference type="InterPro" id="IPR036236">
    <property type="entry name" value="Znf_C2H2_sf"/>
</dbReference>
<accession>A0AA90NNV8</accession>
<reference evidence="1 2" key="1">
    <citation type="journal article" date="2023" name="bioRxiv">
        <title>An intranuclear bacterial parasite of deep-sea mussels expresses apoptosis inhibitors acquired from its host.</title>
        <authorList>
            <person name="Gonzalez Porras M.A."/>
            <person name="Assie A."/>
            <person name="Tietjen M."/>
            <person name="Violette M."/>
            <person name="Kleiner M."/>
            <person name="Gruber-Vodicka H."/>
            <person name="Dubilier N."/>
            <person name="Leisch N."/>
        </authorList>
    </citation>
    <scope>NUCLEOTIDE SEQUENCE [LARGE SCALE GENOMIC DNA]</scope>
    <source>
        <strain evidence="1">IAP13</strain>
    </source>
</reference>
<dbReference type="AlphaFoldDB" id="A0AA90NNV8"/>
<sequence length="104" mass="12108">MSPEFIKFSHINNADCDKGPDNEHLLSGNEINNNMPLFIEDLHPHINESPHKTTWNECGTIFIQKCNLRTLMKIQSAERHLNYNMLPTLSLSNYLGKYMYDINK</sequence>
<protein>
    <submittedName>
        <fullName evidence="1">Uncharacterized protein</fullName>
    </submittedName>
</protein>